<keyword evidence="1" id="KW-0677">Repeat</keyword>
<feature type="compositionally biased region" description="Polar residues" evidence="4">
    <location>
        <begin position="161"/>
        <end position="170"/>
    </location>
</feature>
<dbReference type="Proteomes" id="UP000585474">
    <property type="component" value="Unassembled WGS sequence"/>
</dbReference>
<evidence type="ECO:0000313" key="6">
    <source>
        <dbReference type="EMBL" id="GFZ09917.1"/>
    </source>
</evidence>
<reference evidence="6 7" key="1">
    <citation type="submission" date="2019-07" db="EMBL/GenBank/DDBJ databases">
        <title>De Novo Assembly of kiwifruit Actinidia rufa.</title>
        <authorList>
            <person name="Sugita-Konishi S."/>
            <person name="Sato K."/>
            <person name="Mori E."/>
            <person name="Abe Y."/>
            <person name="Kisaki G."/>
            <person name="Hamano K."/>
            <person name="Suezawa K."/>
            <person name="Otani M."/>
            <person name="Fukuda T."/>
            <person name="Manabe T."/>
            <person name="Gomi K."/>
            <person name="Tabuchi M."/>
            <person name="Akimitsu K."/>
            <person name="Kataoka I."/>
        </authorList>
    </citation>
    <scope>NUCLEOTIDE SEQUENCE [LARGE SCALE GENOMIC DNA]</scope>
    <source>
        <strain evidence="7">cv. Fuchu</strain>
    </source>
</reference>
<comment type="caution">
    <text evidence="6">The sequence shown here is derived from an EMBL/GenBank/DDBJ whole genome shotgun (WGS) entry which is preliminary data.</text>
</comment>
<dbReference type="Gene3D" id="3.60.10.10">
    <property type="entry name" value="Endonuclease/exonuclease/phosphatase"/>
    <property type="match status" value="1"/>
</dbReference>
<dbReference type="Gene3D" id="3.30.70.330">
    <property type="match status" value="1"/>
</dbReference>
<keyword evidence="7" id="KW-1185">Reference proteome</keyword>
<sequence length="546" mass="61365">MSSSPDLGKSRVATVFVDNLPKDVWKVWLYNLFSKFGKIQSIYIPNKKSKLSGNQFGFVRMGSPQEAIRAIKEMNGLWIWGRTLVANIVRFGDQNKREHIQSIINIRTGITEEKGQGLSRGHGGGMKLLSESKYAKDLPYNKLRDKSKNRAQVWRKKEATTDQMNQRNSWESGNFPTLKVGEYQIKSVLKIGMAKLLWNSSPSLEFPNFLRNWKNLGRALSKSESWKNNLWVNTVLRTDCACPGCQVEVPTLNHNLAKESVQSTSKSVNGGDTRSKIPLIEEVAEAINYPLQGFDALDEKPKRKQRSVEDILGLSKPTMTKKGGRRGKQKCVVVRSAMAAAALSVSTEGITNRNKILISESKAAWSVTKILGTDYMGSMKILSLNVRGLGKREKRSKVTKLLSNLKVDMLLLQETKLKDLKPIILQSIWGISEILGDVLARFKELQRWNLHFKRALLDRKTEALKELNELLAVFGVVVAFDRPDQLVWRGCSSVSGSGSQGSKCFGLQFPLAVGWAAWNVRIQKVFDNKPVDWLEATELIIARVAF</sequence>
<evidence type="ECO:0000256" key="1">
    <source>
        <dbReference type="ARBA" id="ARBA00022737"/>
    </source>
</evidence>
<keyword evidence="2 3" id="KW-0694">RNA-binding</keyword>
<dbReference type="EMBL" id="BJWL01000021">
    <property type="protein sequence ID" value="GFZ09917.1"/>
    <property type="molecule type" value="Genomic_DNA"/>
</dbReference>
<dbReference type="SMART" id="SM00360">
    <property type="entry name" value="RRM"/>
    <property type="match status" value="1"/>
</dbReference>
<dbReference type="GO" id="GO:0003723">
    <property type="term" value="F:RNA binding"/>
    <property type="evidence" value="ECO:0007669"/>
    <property type="project" value="UniProtKB-UniRule"/>
</dbReference>
<proteinExistence type="predicted"/>
<evidence type="ECO:0000256" key="3">
    <source>
        <dbReference type="PROSITE-ProRule" id="PRU00176"/>
    </source>
</evidence>
<dbReference type="InterPro" id="IPR036691">
    <property type="entry name" value="Endo/exonu/phosph_ase_sf"/>
</dbReference>
<evidence type="ECO:0000256" key="4">
    <source>
        <dbReference type="SAM" id="MobiDB-lite"/>
    </source>
</evidence>
<feature type="region of interest" description="Disordered" evidence="4">
    <location>
        <begin position="149"/>
        <end position="170"/>
    </location>
</feature>
<evidence type="ECO:0000313" key="7">
    <source>
        <dbReference type="Proteomes" id="UP000585474"/>
    </source>
</evidence>
<dbReference type="OrthoDB" id="1744977at2759"/>
<dbReference type="Pfam" id="PF00076">
    <property type="entry name" value="RRM_1"/>
    <property type="match status" value="1"/>
</dbReference>
<dbReference type="SUPFAM" id="SSF54928">
    <property type="entry name" value="RNA-binding domain, RBD"/>
    <property type="match status" value="1"/>
</dbReference>
<dbReference type="CDD" id="cd00590">
    <property type="entry name" value="RRM_SF"/>
    <property type="match status" value="1"/>
</dbReference>
<dbReference type="PANTHER" id="PTHR24012">
    <property type="entry name" value="RNA BINDING PROTEIN"/>
    <property type="match status" value="1"/>
</dbReference>
<dbReference type="AlphaFoldDB" id="A0A7J0GGG4"/>
<organism evidence="6 7">
    <name type="scientific">Actinidia rufa</name>
    <dbReference type="NCBI Taxonomy" id="165716"/>
    <lineage>
        <taxon>Eukaryota</taxon>
        <taxon>Viridiplantae</taxon>
        <taxon>Streptophyta</taxon>
        <taxon>Embryophyta</taxon>
        <taxon>Tracheophyta</taxon>
        <taxon>Spermatophyta</taxon>
        <taxon>Magnoliopsida</taxon>
        <taxon>eudicotyledons</taxon>
        <taxon>Gunneridae</taxon>
        <taxon>Pentapetalae</taxon>
        <taxon>asterids</taxon>
        <taxon>Ericales</taxon>
        <taxon>Actinidiaceae</taxon>
        <taxon>Actinidia</taxon>
    </lineage>
</organism>
<protein>
    <recommendedName>
        <fullName evidence="5">RRM domain-containing protein</fullName>
    </recommendedName>
</protein>
<feature type="domain" description="RRM" evidence="5">
    <location>
        <begin position="13"/>
        <end position="91"/>
    </location>
</feature>
<gene>
    <name evidence="6" type="ORF">Acr_21g0005160</name>
</gene>
<dbReference type="InterPro" id="IPR035979">
    <property type="entry name" value="RBD_domain_sf"/>
</dbReference>
<dbReference type="InterPro" id="IPR000504">
    <property type="entry name" value="RRM_dom"/>
</dbReference>
<dbReference type="InterPro" id="IPR012677">
    <property type="entry name" value="Nucleotide-bd_a/b_plait_sf"/>
</dbReference>
<evidence type="ECO:0000256" key="2">
    <source>
        <dbReference type="ARBA" id="ARBA00022884"/>
    </source>
</evidence>
<evidence type="ECO:0000259" key="5">
    <source>
        <dbReference type="PROSITE" id="PS50102"/>
    </source>
</evidence>
<dbReference type="SUPFAM" id="SSF56219">
    <property type="entry name" value="DNase I-like"/>
    <property type="match status" value="1"/>
</dbReference>
<name>A0A7J0GGG4_9ERIC</name>
<accession>A0A7J0GGG4</accession>
<dbReference type="PROSITE" id="PS50102">
    <property type="entry name" value="RRM"/>
    <property type="match status" value="1"/>
</dbReference>